<dbReference type="PANTHER" id="PTHR38454">
    <property type="entry name" value="INTEGRAL MEMBRANE PROTEIN-RELATED"/>
    <property type="match status" value="1"/>
</dbReference>
<dbReference type="Pfam" id="PF09586">
    <property type="entry name" value="YfhO"/>
    <property type="match status" value="1"/>
</dbReference>
<feature type="transmembrane region" description="Helical" evidence="1">
    <location>
        <begin position="325"/>
        <end position="347"/>
    </location>
</feature>
<dbReference type="PANTHER" id="PTHR38454:SF1">
    <property type="entry name" value="INTEGRAL MEMBRANE PROTEIN"/>
    <property type="match status" value="1"/>
</dbReference>
<keyword evidence="1" id="KW-0472">Membrane</keyword>
<evidence type="ECO:0000313" key="2">
    <source>
        <dbReference type="EMBL" id="AIY82319.1"/>
    </source>
</evidence>
<proteinExistence type="predicted"/>
<dbReference type="Proteomes" id="UP000030635">
    <property type="component" value="Chromosome"/>
</dbReference>
<feature type="transmembrane region" description="Helical" evidence="1">
    <location>
        <begin position="82"/>
        <end position="99"/>
    </location>
</feature>
<dbReference type="HOGENOM" id="CLU_008413_3_0_9"/>
<feature type="transmembrane region" description="Helical" evidence="1">
    <location>
        <begin position="411"/>
        <end position="430"/>
    </location>
</feature>
<name>A0A0A7FRT1_9CLOT</name>
<dbReference type="InterPro" id="IPR018580">
    <property type="entry name" value="Uncharacterised_YfhO"/>
</dbReference>
<organism evidence="2 3">
    <name type="scientific">Clostridium baratii str. Sullivan</name>
    <dbReference type="NCBI Taxonomy" id="1415775"/>
    <lineage>
        <taxon>Bacteria</taxon>
        <taxon>Bacillati</taxon>
        <taxon>Bacillota</taxon>
        <taxon>Clostridia</taxon>
        <taxon>Eubacteriales</taxon>
        <taxon>Clostridiaceae</taxon>
        <taxon>Clostridium</taxon>
    </lineage>
</organism>
<dbReference type="AlphaFoldDB" id="A0A0A7FRT1"/>
<feature type="transmembrane region" description="Helical" evidence="1">
    <location>
        <begin position="132"/>
        <end position="151"/>
    </location>
</feature>
<sequence>MNSVTKNKKRIIYLLAFIVPIIIMIGIYAMIKIYPFGDGSILTRDLKGQYVSYFSEFRDILLGKDSILYSFTKEMGGNMLGLAYYYLISPFNLILLLFPSNMITEAIFIMTLLKIGACGLTASIFINKTFKTKYASVIFSTAYALSAYNIAYQQNIMWLDGVILLPLILIGIDRIIEKNKSLLYIITLFLAITTNFYIGFIICIFSCIYFAYRGILKLNKGKILKRVLNFIGSSAMAGALSAIVAIPVLYSLQGGKATLSLENLIPKLNFNLFDLVSKFYPGAFKGDKDMLRGLPNIYCSVFVILLVMLYFFNRRIKIKEKIFSAIVILIFVLSMYISTFNLIWHGFNRPIGFPYRYTFALCLFLIMLAYKSYLNLEGIKNISFIIVNIIVIGTSVFVIKADYINLSIHEVLFAIILTVLYSIALVIYKYKISYRKILILFCSILFLLEIAYNGKETLQSISYADRSKFINFKQDVGKVIDNIKENNDGFYRTEKTFEFNHNDAMLLDYNSLSHFSSIYKVDLRKVLGKLGLSETKYYEFYGAGSTIPVDSILSVRNVISKYNFDSSYEKGYNYKDMTVYNNPYWLPLGFMVNNKIRNVDVINNDAVTFEIQNEILNSMSPDEKVKYFNKIKITDITTYNLGKEDNKYSIINKDDRAYIDVKIRTRRYQPTYMQLQTRGLKNIEVISNGEILRNYETEGTVEVINLGKYNSEKDITVRINFKNAEGYWLMNRIYSLNLRQFNKLYNNLSENEYKISKYNDTNIIGEVTSTENKQMLYTSIPYDDGWSVTIDGKKVEKVELLNAFIGVEIPKGTHKVEFKYMPQGLKIGAIISGASLILLILICIINKKKRRE</sequence>
<feature type="transmembrane region" description="Helical" evidence="1">
    <location>
        <begin position="106"/>
        <end position="126"/>
    </location>
</feature>
<protein>
    <submittedName>
        <fullName evidence="2">Bacterial membrane YfhO family protein</fullName>
    </submittedName>
</protein>
<keyword evidence="1" id="KW-1133">Transmembrane helix</keyword>
<feature type="transmembrane region" description="Helical" evidence="1">
    <location>
        <begin position="182"/>
        <end position="215"/>
    </location>
</feature>
<evidence type="ECO:0000256" key="1">
    <source>
        <dbReference type="SAM" id="Phobius"/>
    </source>
</evidence>
<feature type="transmembrane region" description="Helical" evidence="1">
    <location>
        <begin position="827"/>
        <end position="845"/>
    </location>
</feature>
<feature type="transmembrane region" description="Helical" evidence="1">
    <location>
        <begin position="437"/>
        <end position="454"/>
    </location>
</feature>
<feature type="transmembrane region" description="Helical" evidence="1">
    <location>
        <begin position="227"/>
        <end position="250"/>
    </location>
</feature>
<keyword evidence="1" id="KW-0812">Transmembrane</keyword>
<dbReference type="KEGG" id="cbv:U729_1115"/>
<dbReference type="RefSeq" id="WP_039312350.1">
    <property type="nucleotide sequence ID" value="NZ_CP006905.1"/>
</dbReference>
<gene>
    <name evidence="2" type="ORF">U729_1115</name>
</gene>
<accession>A0A0A7FRT1</accession>
<feature type="transmembrane region" description="Helical" evidence="1">
    <location>
        <begin position="382"/>
        <end position="399"/>
    </location>
</feature>
<keyword evidence="3" id="KW-1185">Reference proteome</keyword>
<dbReference type="eggNOG" id="COG4485">
    <property type="taxonomic scope" value="Bacteria"/>
</dbReference>
<evidence type="ECO:0000313" key="3">
    <source>
        <dbReference type="Proteomes" id="UP000030635"/>
    </source>
</evidence>
<feature type="transmembrane region" description="Helical" evidence="1">
    <location>
        <begin position="353"/>
        <end position="370"/>
    </location>
</feature>
<dbReference type="EMBL" id="CP006905">
    <property type="protein sequence ID" value="AIY82319.1"/>
    <property type="molecule type" value="Genomic_DNA"/>
</dbReference>
<dbReference type="OrthoDB" id="9815466at2"/>
<dbReference type="STRING" id="1561.NPD11_1887"/>
<feature type="transmembrane region" description="Helical" evidence="1">
    <location>
        <begin position="158"/>
        <end position="176"/>
    </location>
</feature>
<feature type="transmembrane region" description="Helical" evidence="1">
    <location>
        <begin position="12"/>
        <end position="31"/>
    </location>
</feature>
<reference evidence="2 3" key="1">
    <citation type="journal article" date="2015" name="Infect. Genet. Evol.">
        <title>Genomic sequences of six botulinum neurotoxin-producing strains representing three clostridial species illustrate the mobility and diversity of botulinum neurotoxin genes.</title>
        <authorList>
            <person name="Smith T.J."/>
            <person name="Hill K.K."/>
            <person name="Xie G."/>
            <person name="Foley B.T."/>
            <person name="Williamson C.H."/>
            <person name="Foster J.T."/>
            <person name="Johnson S.L."/>
            <person name="Chertkov O."/>
            <person name="Teshima H."/>
            <person name="Gibbons H.S."/>
            <person name="Johnsky L.A."/>
            <person name="Karavis M.A."/>
            <person name="Smith L.A."/>
        </authorList>
    </citation>
    <scope>NUCLEOTIDE SEQUENCE [LARGE SCALE GENOMIC DNA]</scope>
    <source>
        <strain evidence="2">Sullivan</strain>
    </source>
</reference>
<feature type="transmembrane region" description="Helical" evidence="1">
    <location>
        <begin position="295"/>
        <end position="313"/>
    </location>
</feature>